<dbReference type="PANTHER" id="PTHR35586">
    <property type="entry name" value="SLL1691 PROTEIN"/>
    <property type="match status" value="1"/>
</dbReference>
<dbReference type="Pfam" id="PF14261">
    <property type="entry name" value="DUF4351"/>
    <property type="match status" value="1"/>
</dbReference>
<organism evidence="2 3">
    <name type="scientific">Nostoc spongiaeforme FACHB-130</name>
    <dbReference type="NCBI Taxonomy" id="1357510"/>
    <lineage>
        <taxon>Bacteria</taxon>
        <taxon>Bacillati</taxon>
        <taxon>Cyanobacteriota</taxon>
        <taxon>Cyanophyceae</taxon>
        <taxon>Nostocales</taxon>
        <taxon>Nostocaceae</taxon>
        <taxon>Nostoc</taxon>
    </lineage>
</organism>
<dbReference type="EMBL" id="JACJTB010000035">
    <property type="protein sequence ID" value="MBD2597006.1"/>
    <property type="molecule type" value="Genomic_DNA"/>
</dbReference>
<dbReference type="InterPro" id="IPR025587">
    <property type="entry name" value="DUF4351"/>
</dbReference>
<keyword evidence="3" id="KW-1185">Reference proteome</keyword>
<evidence type="ECO:0000313" key="2">
    <source>
        <dbReference type="EMBL" id="MBD2597006.1"/>
    </source>
</evidence>
<gene>
    <name evidence="2" type="ORF">H6G74_22140</name>
</gene>
<name>A0ABR8G1B7_9NOSO</name>
<dbReference type="Proteomes" id="UP000603457">
    <property type="component" value="Unassembled WGS sequence"/>
</dbReference>
<proteinExistence type="predicted"/>
<accession>A0ABR8G1B7</accession>
<dbReference type="PANTHER" id="PTHR35586:SF1">
    <property type="entry name" value="SLL1691 PROTEIN"/>
    <property type="match status" value="1"/>
</dbReference>
<feature type="domain" description="DUF4351" evidence="1">
    <location>
        <begin position="41"/>
        <end position="99"/>
    </location>
</feature>
<reference evidence="2 3" key="1">
    <citation type="journal article" date="2020" name="ISME J.">
        <title>Comparative genomics reveals insights into cyanobacterial evolution and habitat adaptation.</title>
        <authorList>
            <person name="Chen M.Y."/>
            <person name="Teng W.K."/>
            <person name="Zhao L."/>
            <person name="Hu C.X."/>
            <person name="Zhou Y.K."/>
            <person name="Han B.P."/>
            <person name="Song L.R."/>
            <person name="Shu W.S."/>
        </authorList>
    </citation>
    <scope>NUCLEOTIDE SEQUENCE [LARGE SCALE GENOMIC DNA]</scope>
    <source>
        <strain evidence="2 3">FACHB-130</strain>
    </source>
</reference>
<protein>
    <submittedName>
        <fullName evidence="2">DUF4351 domain-containing protein</fullName>
    </submittedName>
</protein>
<comment type="caution">
    <text evidence="2">The sequence shown here is derived from an EMBL/GenBank/DDBJ whole genome shotgun (WGS) entry which is preliminary data.</text>
</comment>
<evidence type="ECO:0000259" key="1">
    <source>
        <dbReference type="Pfam" id="PF14261"/>
    </source>
</evidence>
<evidence type="ECO:0000313" key="3">
    <source>
        <dbReference type="Proteomes" id="UP000603457"/>
    </source>
</evidence>
<sequence>MFIDSYLRLNAQENQIFQAEIAQFEPTQQEVVMQIVTSWMEEGIQQGELKVIQRQLTRRIGTITPELQAQLRGLSVTQLEDLAEALLDFSNEADLVAWLQQQ</sequence>